<evidence type="ECO:0000256" key="1">
    <source>
        <dbReference type="SAM" id="MobiDB-lite"/>
    </source>
</evidence>
<proteinExistence type="predicted"/>
<protein>
    <submittedName>
        <fullName evidence="2">Uncharacterized protein</fullName>
    </submittedName>
</protein>
<organism evidence="2 3">
    <name type="scientific">Linum trigynum</name>
    <dbReference type="NCBI Taxonomy" id="586398"/>
    <lineage>
        <taxon>Eukaryota</taxon>
        <taxon>Viridiplantae</taxon>
        <taxon>Streptophyta</taxon>
        <taxon>Embryophyta</taxon>
        <taxon>Tracheophyta</taxon>
        <taxon>Spermatophyta</taxon>
        <taxon>Magnoliopsida</taxon>
        <taxon>eudicotyledons</taxon>
        <taxon>Gunneridae</taxon>
        <taxon>Pentapetalae</taxon>
        <taxon>rosids</taxon>
        <taxon>fabids</taxon>
        <taxon>Malpighiales</taxon>
        <taxon>Linaceae</taxon>
        <taxon>Linum</taxon>
    </lineage>
</organism>
<sequence length="98" mass="10438">MPLSDDGGLSYAEGDGDAADEDVVKVDSEVAQFPLPEFQRAQGSGESAAGVSEGNGEGERERELKIDRRPTKAASGNLQKAYLRIESSGREDILVDLL</sequence>
<reference evidence="2 3" key="1">
    <citation type="submission" date="2024-04" db="EMBL/GenBank/DDBJ databases">
        <authorList>
            <person name="Fracassetti M."/>
        </authorList>
    </citation>
    <scope>NUCLEOTIDE SEQUENCE [LARGE SCALE GENOMIC DNA]</scope>
</reference>
<feature type="region of interest" description="Disordered" evidence="1">
    <location>
        <begin position="1"/>
        <end position="20"/>
    </location>
</feature>
<dbReference type="AlphaFoldDB" id="A0AAV2CVX2"/>
<dbReference type="EMBL" id="OZ034814">
    <property type="protein sequence ID" value="CAL1360311.1"/>
    <property type="molecule type" value="Genomic_DNA"/>
</dbReference>
<gene>
    <name evidence="2" type="ORF">LTRI10_LOCUS7754</name>
</gene>
<feature type="compositionally biased region" description="Basic and acidic residues" evidence="1">
    <location>
        <begin position="57"/>
        <end position="70"/>
    </location>
</feature>
<dbReference type="Proteomes" id="UP001497516">
    <property type="component" value="Chromosome 10"/>
</dbReference>
<name>A0AAV2CVX2_9ROSI</name>
<evidence type="ECO:0000313" key="3">
    <source>
        <dbReference type="Proteomes" id="UP001497516"/>
    </source>
</evidence>
<feature type="region of interest" description="Disordered" evidence="1">
    <location>
        <begin position="36"/>
        <end position="71"/>
    </location>
</feature>
<accession>A0AAV2CVX2</accession>
<evidence type="ECO:0000313" key="2">
    <source>
        <dbReference type="EMBL" id="CAL1360311.1"/>
    </source>
</evidence>
<keyword evidence="3" id="KW-1185">Reference proteome</keyword>
<feature type="compositionally biased region" description="Low complexity" evidence="1">
    <location>
        <begin position="41"/>
        <end position="54"/>
    </location>
</feature>